<dbReference type="Gene3D" id="3.40.50.720">
    <property type="entry name" value="NAD(P)-binding Rossmann-like Domain"/>
    <property type="match status" value="1"/>
</dbReference>
<dbReference type="AlphaFoldDB" id="A0A930Y823"/>
<proteinExistence type="predicted"/>
<accession>A0A930Y823</accession>
<evidence type="ECO:0000313" key="1">
    <source>
        <dbReference type="EMBL" id="MBF4162652.1"/>
    </source>
</evidence>
<reference evidence="1" key="1">
    <citation type="submission" date="2020-11" db="EMBL/GenBank/DDBJ databases">
        <title>Nocardioides sp. CBS4Y-1, whole genome shotgun sequence.</title>
        <authorList>
            <person name="Tuo L."/>
        </authorList>
    </citation>
    <scope>NUCLEOTIDE SEQUENCE</scope>
    <source>
        <strain evidence="1">CBS4Y-1</strain>
    </source>
</reference>
<dbReference type="SUPFAM" id="SSF51735">
    <property type="entry name" value="NAD(P)-binding Rossmann-fold domains"/>
    <property type="match status" value="1"/>
</dbReference>
<evidence type="ECO:0000313" key="2">
    <source>
        <dbReference type="Proteomes" id="UP000656804"/>
    </source>
</evidence>
<gene>
    <name evidence="1" type="ORF">ISG29_13220</name>
</gene>
<protein>
    <submittedName>
        <fullName evidence="1">SDR family NAD(P)-dependent oxidoreductase</fullName>
    </submittedName>
</protein>
<name>A0A930Y823_9ACTN</name>
<dbReference type="InterPro" id="IPR036291">
    <property type="entry name" value="NAD(P)-bd_dom_sf"/>
</dbReference>
<comment type="caution">
    <text evidence="1">The sequence shown here is derived from an EMBL/GenBank/DDBJ whole genome shotgun (WGS) entry which is preliminary data.</text>
</comment>
<dbReference type="Pfam" id="PF00106">
    <property type="entry name" value="adh_short"/>
    <property type="match status" value="1"/>
</dbReference>
<organism evidence="1 2">
    <name type="scientific">Nocardioides acrostichi</name>
    <dbReference type="NCBI Taxonomy" id="2784339"/>
    <lineage>
        <taxon>Bacteria</taxon>
        <taxon>Bacillati</taxon>
        <taxon>Actinomycetota</taxon>
        <taxon>Actinomycetes</taxon>
        <taxon>Propionibacteriales</taxon>
        <taxon>Nocardioidaceae</taxon>
        <taxon>Nocardioides</taxon>
    </lineage>
</organism>
<dbReference type="InterPro" id="IPR002347">
    <property type="entry name" value="SDR_fam"/>
</dbReference>
<sequence>MLRWRTCVVTGAGGGAGREVAVRLGRVGAGVLCVDPDPAAAERTAAEVRRSRVAAWSWQADPGDPGDRRLLAARVEDLGGAHALVLTGGDPEASADLARHLGCGTAVSCSDPARVVACVEGAGAGVAVRVTAAGPPDPDRAGSADTSR</sequence>
<keyword evidence="2" id="KW-1185">Reference proteome</keyword>
<dbReference type="Proteomes" id="UP000656804">
    <property type="component" value="Unassembled WGS sequence"/>
</dbReference>
<dbReference type="EMBL" id="JADIVZ010000006">
    <property type="protein sequence ID" value="MBF4162652.1"/>
    <property type="molecule type" value="Genomic_DNA"/>
</dbReference>
<dbReference type="RefSeq" id="WP_194503912.1">
    <property type="nucleotide sequence ID" value="NZ_JADIVZ010000006.1"/>
</dbReference>